<dbReference type="Pfam" id="PF10739">
    <property type="entry name" value="DUF2550"/>
    <property type="match status" value="1"/>
</dbReference>
<accession>A0ABW6PKP2</accession>
<proteinExistence type="predicted"/>
<comment type="caution">
    <text evidence="1">The sequence shown here is derived from an EMBL/GenBank/DDBJ whole genome shotgun (WGS) entry which is preliminary data.</text>
</comment>
<name>A0ABW6PKP2_9NOCA</name>
<evidence type="ECO:0000313" key="2">
    <source>
        <dbReference type="Proteomes" id="UP001601444"/>
    </source>
</evidence>
<dbReference type="Proteomes" id="UP001601444">
    <property type="component" value="Unassembled WGS sequence"/>
</dbReference>
<dbReference type="EMBL" id="JBIAMX010000003">
    <property type="protein sequence ID" value="MFF0542833.1"/>
    <property type="molecule type" value="Genomic_DNA"/>
</dbReference>
<dbReference type="RefSeq" id="WP_043648554.1">
    <property type="nucleotide sequence ID" value="NZ_JBIAMX010000003.1"/>
</dbReference>
<reference evidence="1 2" key="1">
    <citation type="submission" date="2024-10" db="EMBL/GenBank/DDBJ databases">
        <title>The Natural Products Discovery Center: Release of the First 8490 Sequenced Strains for Exploring Actinobacteria Biosynthetic Diversity.</title>
        <authorList>
            <person name="Kalkreuter E."/>
            <person name="Kautsar S.A."/>
            <person name="Yang D."/>
            <person name="Bader C.D."/>
            <person name="Teijaro C.N."/>
            <person name="Fluegel L."/>
            <person name="Davis C.M."/>
            <person name="Simpson J.R."/>
            <person name="Lauterbach L."/>
            <person name="Steele A.D."/>
            <person name="Gui C."/>
            <person name="Meng S."/>
            <person name="Li G."/>
            <person name="Viehrig K."/>
            <person name="Ye F."/>
            <person name="Su P."/>
            <person name="Kiefer A.F."/>
            <person name="Nichols A."/>
            <person name="Cepeda A.J."/>
            <person name="Yan W."/>
            <person name="Fan B."/>
            <person name="Jiang Y."/>
            <person name="Adhikari A."/>
            <person name="Zheng C.-J."/>
            <person name="Schuster L."/>
            <person name="Cowan T.M."/>
            <person name="Smanski M.J."/>
            <person name="Chevrette M.G."/>
            <person name="De Carvalho L.P.S."/>
            <person name="Shen B."/>
        </authorList>
    </citation>
    <scope>NUCLEOTIDE SEQUENCE [LARGE SCALE GENOMIC DNA]</scope>
    <source>
        <strain evidence="1 2">NPDC004045</strain>
    </source>
</reference>
<organism evidence="1 2">
    <name type="scientific">Nocardia thailandica</name>
    <dbReference type="NCBI Taxonomy" id="257275"/>
    <lineage>
        <taxon>Bacteria</taxon>
        <taxon>Bacillati</taxon>
        <taxon>Actinomycetota</taxon>
        <taxon>Actinomycetes</taxon>
        <taxon>Mycobacteriales</taxon>
        <taxon>Nocardiaceae</taxon>
        <taxon>Nocardia</taxon>
    </lineage>
</organism>
<gene>
    <name evidence="1" type="ORF">ACFYTF_08345</name>
</gene>
<evidence type="ECO:0000313" key="1">
    <source>
        <dbReference type="EMBL" id="MFF0542833.1"/>
    </source>
</evidence>
<protein>
    <submittedName>
        <fullName evidence="1">DUF2550 domain-containing protein</fullName>
    </submittedName>
</protein>
<keyword evidence="2" id="KW-1185">Reference proteome</keyword>
<sequence>MVLLIILVLTLVLLAAASTYRLVMLRRGGTAALLRVLPARGGQGWRHGVIRYGEDKVVFFKLTSLKLGPDSTIHRLGIEIGERRSPQGDEFDIMSSDIVVTGVKDPGGEYELALDRGSMAAFLSWVESRPSERARRLRGPN</sequence>
<dbReference type="InterPro" id="IPR019675">
    <property type="entry name" value="DUF2550"/>
</dbReference>